<proteinExistence type="predicted"/>
<evidence type="ECO:0000313" key="1">
    <source>
        <dbReference type="EMBL" id="KKN16371.1"/>
    </source>
</evidence>
<name>A0A0F9QTE6_9ZZZZ</name>
<reference evidence="1" key="1">
    <citation type="journal article" date="2015" name="Nature">
        <title>Complex archaea that bridge the gap between prokaryotes and eukaryotes.</title>
        <authorList>
            <person name="Spang A."/>
            <person name="Saw J.H."/>
            <person name="Jorgensen S.L."/>
            <person name="Zaremba-Niedzwiedzka K."/>
            <person name="Martijn J."/>
            <person name="Lind A.E."/>
            <person name="van Eijk R."/>
            <person name="Schleper C."/>
            <person name="Guy L."/>
            <person name="Ettema T.J."/>
        </authorList>
    </citation>
    <scope>NUCLEOTIDE SEQUENCE</scope>
</reference>
<comment type="caution">
    <text evidence="1">The sequence shown here is derived from an EMBL/GenBank/DDBJ whole genome shotgun (WGS) entry which is preliminary data.</text>
</comment>
<accession>A0A0F9QTE6</accession>
<dbReference type="AlphaFoldDB" id="A0A0F9QTE6"/>
<organism evidence="1">
    <name type="scientific">marine sediment metagenome</name>
    <dbReference type="NCBI Taxonomy" id="412755"/>
    <lineage>
        <taxon>unclassified sequences</taxon>
        <taxon>metagenomes</taxon>
        <taxon>ecological metagenomes</taxon>
    </lineage>
</organism>
<sequence length="62" mass="7130">MKIDELKKQLEVFPDDAEVTYGKYQGYYHADRKECLIISQGNNDSFIDIPRYKGLPGSQESS</sequence>
<dbReference type="EMBL" id="LAZR01003620">
    <property type="protein sequence ID" value="KKN16371.1"/>
    <property type="molecule type" value="Genomic_DNA"/>
</dbReference>
<protein>
    <submittedName>
        <fullName evidence="1">Uncharacterized protein</fullName>
    </submittedName>
</protein>
<gene>
    <name evidence="1" type="ORF">LCGC14_0976660</name>
</gene>